<organism evidence="1">
    <name type="scientific">Aphanomyces invadans</name>
    <dbReference type="NCBI Taxonomy" id="157072"/>
    <lineage>
        <taxon>Eukaryota</taxon>
        <taxon>Sar</taxon>
        <taxon>Stramenopiles</taxon>
        <taxon>Oomycota</taxon>
        <taxon>Saprolegniomycetes</taxon>
        <taxon>Saprolegniales</taxon>
        <taxon>Verrucalvaceae</taxon>
        <taxon>Aphanomyces</taxon>
    </lineage>
</organism>
<sequence>MRGRRVATLTWRGSTGVRRWSSVSGDIYAQKLQHHLLDGEFHAAMDMYKLTTKETPKSLQNVMALIEQLAAKKDAARVQRSTIAFFLKQQRILASPLLAAYNDLDVVPPPPAFREMLLFLVQASDLPRIVQALHMALEHRIPIAADAFHQCFLLGRDEEYEDSAVEGTTADEFDCRIFTSLFSRCCAAGLVAPMSYPGLGDSILSACFRRGILDEAVACIAQLPPGSVQDVVHQLMLAIVQTSSDFTASKVAATRQALYESLVSFYKYHDRTYAWHIFQLMEQHHLTLPPRLLNDIALSVLKQGARKDAVDAVVDHAIRHHIHVDDSVYSAGLDQPNAPLDWAHRLLEANQHGMPLSSALLADAVVKALCHEGYDLASELYAILLCQNEGQPAHSDHAMLHLTMQTLDEARRRNGEDTASQQLIVDALLRRQEERVMELFHLLAVPERASRIDSPLLEALLPAAPTAKDAAALFRHSNTHNIPLSAAAVEACLTKFAAQAHQDLIACVRGVVTANLVPTTVALQTLLDAAVRGIDSAIPLEARDCGGTVAPDGAAPPL</sequence>
<dbReference type="EMBL" id="KI913960">
    <property type="protein sequence ID" value="ETW02783.1"/>
    <property type="molecule type" value="Genomic_DNA"/>
</dbReference>
<dbReference type="AlphaFoldDB" id="A0A024UAX4"/>
<dbReference type="GeneID" id="20082324"/>
<reference evidence="1" key="1">
    <citation type="submission" date="2013-12" db="EMBL/GenBank/DDBJ databases">
        <title>The Genome Sequence of Aphanomyces invadans NJM9701.</title>
        <authorList>
            <consortium name="The Broad Institute Genomics Platform"/>
            <person name="Russ C."/>
            <person name="Tyler B."/>
            <person name="van West P."/>
            <person name="Dieguez-Uribeondo J."/>
            <person name="Young S.K."/>
            <person name="Zeng Q."/>
            <person name="Gargeya S."/>
            <person name="Fitzgerald M."/>
            <person name="Abouelleil A."/>
            <person name="Alvarado L."/>
            <person name="Chapman S.B."/>
            <person name="Gainer-Dewar J."/>
            <person name="Goldberg J."/>
            <person name="Griggs A."/>
            <person name="Gujja S."/>
            <person name="Hansen M."/>
            <person name="Howarth C."/>
            <person name="Imamovic A."/>
            <person name="Ireland A."/>
            <person name="Larimer J."/>
            <person name="McCowan C."/>
            <person name="Murphy C."/>
            <person name="Pearson M."/>
            <person name="Poon T.W."/>
            <person name="Priest M."/>
            <person name="Roberts A."/>
            <person name="Saif S."/>
            <person name="Shea T."/>
            <person name="Sykes S."/>
            <person name="Wortman J."/>
            <person name="Nusbaum C."/>
            <person name="Birren B."/>
        </authorList>
    </citation>
    <scope>NUCLEOTIDE SEQUENCE [LARGE SCALE GENOMIC DNA]</scope>
    <source>
        <strain evidence="1">NJM9701</strain>
    </source>
</reference>
<dbReference type="VEuPathDB" id="FungiDB:H310_05274"/>
<name>A0A024UAX4_9STRA</name>
<evidence type="ECO:0000313" key="1">
    <source>
        <dbReference type="EMBL" id="ETW02783.1"/>
    </source>
</evidence>
<proteinExistence type="predicted"/>
<protein>
    <submittedName>
        <fullName evidence="1">Uncharacterized protein</fullName>
    </submittedName>
</protein>
<accession>A0A024UAX4</accession>
<gene>
    <name evidence="1" type="ORF">H310_05274</name>
</gene>
<dbReference type="OrthoDB" id="66890at2759"/>
<dbReference type="RefSeq" id="XP_008868167.1">
    <property type="nucleotide sequence ID" value="XM_008869945.1"/>
</dbReference>